<keyword evidence="2 4" id="KW-0697">Rotamase</keyword>
<name>A0A2K2U234_9ACTN</name>
<dbReference type="GO" id="GO:0003755">
    <property type="term" value="F:peptidyl-prolyl cis-trans isomerase activity"/>
    <property type="evidence" value="ECO:0007669"/>
    <property type="project" value="UniProtKB-UniRule"/>
</dbReference>
<dbReference type="Gene3D" id="2.40.100.10">
    <property type="entry name" value="Cyclophilin-like"/>
    <property type="match status" value="1"/>
</dbReference>
<dbReference type="AlphaFoldDB" id="A0A2K2U234"/>
<dbReference type="InterPro" id="IPR002130">
    <property type="entry name" value="Cyclophilin-type_PPIase_dom"/>
</dbReference>
<evidence type="ECO:0000256" key="3">
    <source>
        <dbReference type="ARBA" id="ARBA00023235"/>
    </source>
</evidence>
<feature type="domain" description="PPIase cyclophilin-type" evidence="5">
    <location>
        <begin position="17"/>
        <end position="168"/>
    </location>
</feature>
<protein>
    <recommendedName>
        <fullName evidence="4">Peptidyl-prolyl cis-trans isomerase</fullName>
        <shortName evidence="4">PPIase</shortName>
        <ecNumber evidence="4">5.2.1.8</ecNumber>
    </recommendedName>
</protein>
<evidence type="ECO:0000259" key="5">
    <source>
        <dbReference type="PROSITE" id="PS50072"/>
    </source>
</evidence>
<accession>A0A2K2U234</accession>
<reference evidence="6 7" key="1">
    <citation type="journal article" date="2018" name="Int. J. Syst. Evol. Microbiol.">
        <title>Rubneribacter badeniensis gen. nov., sp. nov. and Enteroscipio rubneri gen. nov., sp. nov., new members of the Eggerthellaceae isolated from human faeces.</title>
        <authorList>
            <person name="Danylec N."/>
            <person name="Gobl A."/>
            <person name="Stoll D.A."/>
            <person name="Hetzer B."/>
            <person name="Kulling S.E."/>
            <person name="Huch M."/>
        </authorList>
    </citation>
    <scope>NUCLEOTIDE SEQUENCE [LARGE SCALE GENOMIC DNA]</scope>
    <source>
        <strain evidence="6 7">ResAG-85</strain>
    </source>
</reference>
<evidence type="ECO:0000256" key="1">
    <source>
        <dbReference type="ARBA" id="ARBA00002388"/>
    </source>
</evidence>
<comment type="catalytic activity">
    <reaction evidence="4">
        <text>[protein]-peptidylproline (omega=180) = [protein]-peptidylproline (omega=0)</text>
        <dbReference type="Rhea" id="RHEA:16237"/>
        <dbReference type="Rhea" id="RHEA-COMP:10747"/>
        <dbReference type="Rhea" id="RHEA-COMP:10748"/>
        <dbReference type="ChEBI" id="CHEBI:83833"/>
        <dbReference type="ChEBI" id="CHEBI:83834"/>
        <dbReference type="EC" id="5.2.1.8"/>
    </reaction>
</comment>
<dbReference type="CDD" id="cd00317">
    <property type="entry name" value="cyclophilin"/>
    <property type="match status" value="1"/>
</dbReference>
<comment type="function">
    <text evidence="1 4">PPIases accelerate the folding of proteins. It catalyzes the cis-trans isomerization of proline imidic peptide bonds in oligopeptides.</text>
</comment>
<keyword evidence="7" id="KW-1185">Reference proteome</keyword>
<proteinExistence type="inferred from homology"/>
<gene>
    <name evidence="6" type="ORF">C2L80_12255</name>
</gene>
<dbReference type="EC" id="5.2.1.8" evidence="4"/>
<organism evidence="6 7">
    <name type="scientific">Rubneribacter badeniensis</name>
    <dbReference type="NCBI Taxonomy" id="2070688"/>
    <lineage>
        <taxon>Bacteria</taxon>
        <taxon>Bacillati</taxon>
        <taxon>Actinomycetota</taxon>
        <taxon>Coriobacteriia</taxon>
        <taxon>Eggerthellales</taxon>
        <taxon>Eggerthellaceae</taxon>
        <taxon>Rubneribacter</taxon>
    </lineage>
</organism>
<dbReference type="PANTHER" id="PTHR45625:SF4">
    <property type="entry name" value="PEPTIDYLPROLYL ISOMERASE DOMAIN AND WD REPEAT-CONTAINING PROTEIN 1"/>
    <property type="match status" value="1"/>
</dbReference>
<comment type="caution">
    <text evidence="6">The sequence shown here is derived from an EMBL/GenBank/DDBJ whole genome shotgun (WGS) entry which is preliminary data.</text>
</comment>
<dbReference type="PANTHER" id="PTHR45625">
    <property type="entry name" value="PEPTIDYL-PROLYL CIS-TRANS ISOMERASE-RELATED"/>
    <property type="match status" value="1"/>
</dbReference>
<comment type="similarity">
    <text evidence="4">Belongs to the cyclophilin-type PPIase family.</text>
</comment>
<dbReference type="Proteomes" id="UP000236488">
    <property type="component" value="Unassembled WGS sequence"/>
</dbReference>
<evidence type="ECO:0000313" key="7">
    <source>
        <dbReference type="Proteomes" id="UP000236488"/>
    </source>
</evidence>
<evidence type="ECO:0000256" key="2">
    <source>
        <dbReference type="ARBA" id="ARBA00023110"/>
    </source>
</evidence>
<dbReference type="PROSITE" id="PS50072">
    <property type="entry name" value="CSA_PPIASE_2"/>
    <property type="match status" value="1"/>
</dbReference>
<dbReference type="SUPFAM" id="SSF50891">
    <property type="entry name" value="Cyclophilin-like"/>
    <property type="match status" value="1"/>
</dbReference>
<dbReference type="Pfam" id="PF00160">
    <property type="entry name" value="Pro_isomerase"/>
    <property type="match status" value="1"/>
</dbReference>
<dbReference type="PRINTS" id="PR00153">
    <property type="entry name" value="CSAPPISMRASE"/>
</dbReference>
<keyword evidence="3 4" id="KW-0413">Isomerase</keyword>
<dbReference type="InterPro" id="IPR044666">
    <property type="entry name" value="Cyclophilin_A-like"/>
</dbReference>
<evidence type="ECO:0000256" key="4">
    <source>
        <dbReference type="RuleBase" id="RU363019"/>
    </source>
</evidence>
<evidence type="ECO:0000313" key="6">
    <source>
        <dbReference type="EMBL" id="PNV64375.1"/>
    </source>
</evidence>
<sequence length="263" mass="29002">MARVVKPLYRPRYVPSGREIAVIDTAHGTIRVELFGKEAPGTVGNFIELASKGFYDKLNFYGKVDGDVVVGGCPTTRPLSPQQVRMAVREELRGVHPGMKDCGYRIRDEWASNPRNRHEDGTLSLTHRNAQDSGSCQFFFSLSSHPEYDERFVVFGQTIEGLDVVHRLGIGDLITSVHIEGAHELPADDELIVAKDDAQQAAAQTAEDEAITRAEAERGEALSAAERQEVARTARAAIIDDELQDQAASIRALRRVLAKRPVL</sequence>
<dbReference type="RefSeq" id="WP_103263302.1">
    <property type="nucleotide sequence ID" value="NZ_PPEL01000106.1"/>
</dbReference>
<dbReference type="InterPro" id="IPR029000">
    <property type="entry name" value="Cyclophilin-like_dom_sf"/>
</dbReference>
<dbReference type="EMBL" id="PPEL01000106">
    <property type="protein sequence ID" value="PNV64375.1"/>
    <property type="molecule type" value="Genomic_DNA"/>
</dbReference>